<gene>
    <name evidence="1" type="ORF">HFC64_01210</name>
    <name evidence="2" type="ORF">SSOP1_1767</name>
</gene>
<dbReference type="EMBL" id="LT549890">
    <property type="protein sequence ID" value="SAI85321.1"/>
    <property type="molecule type" value="Genomic_DNA"/>
</dbReference>
<reference evidence="3" key="2">
    <citation type="submission" date="2016-04" db="EMBL/GenBank/DDBJ databases">
        <authorList>
            <person name="Shah S.A."/>
            <person name="Garrett R.A."/>
        </authorList>
    </citation>
    <scope>NUCLEOTIDE SEQUENCE [LARGE SCALE GENOMIC DNA]</scope>
    <source>
        <strain evidence="3">ATCC 35091 / DSM 1616 / JCM 8930 / NBRC 15331 / P1</strain>
    </source>
</reference>
<dbReference type="OMA" id="WRTNCIG"/>
<evidence type="ECO:0000313" key="4">
    <source>
        <dbReference type="Proteomes" id="UP000594632"/>
    </source>
</evidence>
<protein>
    <submittedName>
        <fullName evidence="2">Uncharacterized protein</fullName>
    </submittedName>
</protein>
<dbReference type="OrthoDB" id="39177at2157"/>
<sequence>MIDPKLIIKLLEDRQRPRGSKIKDEDLKRLAKFGEENMKLLEVLGCWKMEGDIIYYKTGCLGNYFQE</sequence>
<dbReference type="RefSeq" id="WP_010923534.1">
    <property type="nucleotide sequence ID" value="NZ_LT549890.1"/>
</dbReference>
<evidence type="ECO:0000313" key="1">
    <source>
        <dbReference type="EMBL" id="QPG48775.1"/>
    </source>
</evidence>
<dbReference type="EMBL" id="CP050869">
    <property type="protein sequence ID" value="QPG48775.1"/>
    <property type="molecule type" value="Genomic_DNA"/>
</dbReference>
<reference evidence="2" key="1">
    <citation type="submission" date="2016-04" db="EMBL/GenBank/DDBJ databases">
        <authorList>
            <person name="Evans L.H."/>
            <person name="Alamgir A."/>
            <person name="Owens N."/>
            <person name="Weber N.D."/>
            <person name="Virtaneva K."/>
            <person name="Barbian K."/>
            <person name="Babar A."/>
            <person name="Rosenke K."/>
        </authorList>
    </citation>
    <scope>NUCLEOTIDE SEQUENCE</scope>
    <source>
        <strain evidence="2">P1</strain>
    </source>
</reference>
<dbReference type="PATRIC" id="fig|2287.9.peg.1852"/>
<dbReference type="Proteomes" id="UP000076770">
    <property type="component" value="Chromosome i"/>
</dbReference>
<evidence type="ECO:0000313" key="2">
    <source>
        <dbReference type="EMBL" id="SAI85321.1"/>
    </source>
</evidence>
<accession>A0A157T380</accession>
<dbReference type="Proteomes" id="UP000594632">
    <property type="component" value="Chromosome"/>
</dbReference>
<reference evidence="1 4" key="3">
    <citation type="journal article" date="2020" name="Nat. Commun.">
        <title>The structures of two archaeal type IV pili illuminate evolutionary relationships.</title>
        <authorList>
            <person name="Wang F."/>
            <person name="Baquero D.P."/>
            <person name="Su Z."/>
            <person name="Beltran L.C."/>
            <person name="Prangishvili D."/>
            <person name="Krupovic M."/>
            <person name="Egelman E.H."/>
        </authorList>
    </citation>
    <scope>NUCLEOTIDE SEQUENCE [LARGE SCALE GENOMIC DNA]</scope>
    <source>
        <strain evidence="1 4">POZ149</strain>
    </source>
</reference>
<name>A0A157T380_SACSO</name>
<dbReference type="GeneID" id="54123716"/>
<evidence type="ECO:0000313" key="3">
    <source>
        <dbReference type="Proteomes" id="UP000076770"/>
    </source>
</evidence>
<proteinExistence type="predicted"/>
<dbReference type="AlphaFoldDB" id="A0A157T380"/>
<organism evidence="2 3">
    <name type="scientific">Saccharolobus solfataricus</name>
    <name type="common">Sulfolobus solfataricus</name>
    <dbReference type="NCBI Taxonomy" id="2287"/>
    <lineage>
        <taxon>Archaea</taxon>
        <taxon>Thermoproteota</taxon>
        <taxon>Thermoprotei</taxon>
        <taxon>Sulfolobales</taxon>
        <taxon>Sulfolobaceae</taxon>
        <taxon>Saccharolobus</taxon>
    </lineage>
</organism>